<sequence>MLECRDGYALLINGHTEEVAVYDPLTGALHLFPVPSYEVYDEGQVDFHVFSFEEDHESFRVVCVSSDVESAAVLSRDDREWEIFPLDEDEGGHYWPHEGTPVNGSVYRAFADGYHVCVLNITTPQFFRIYLPPDIAGTDNFKVGETKDGNLCLVSASKLRLVVWVWRAGDDGINRWMLENTYRLRSAHKIPQHSSEDYLVGKFATYLKLKVVGIIGGIVYLSGYSCADSGYWFLSFCLEKEELNKLCRITKSIFSYPYIMAWPNSLVHNKVNLQLEGA</sequence>
<proteinExistence type="predicted"/>
<reference evidence="2 3" key="1">
    <citation type="journal article" date="2010" name="Nature">
        <title>Genome sequencing and analysis of the model grass Brachypodium distachyon.</title>
        <authorList>
            <consortium name="International Brachypodium Initiative"/>
        </authorList>
    </citation>
    <scope>NUCLEOTIDE SEQUENCE [LARGE SCALE GENOMIC DNA]</scope>
    <source>
        <strain evidence="2 3">Bd21</strain>
    </source>
</reference>
<dbReference type="EnsemblPlants" id="PNT67820">
    <property type="protein sequence ID" value="PNT67820"/>
    <property type="gene ID" value="BRADI_3g32441v3"/>
</dbReference>
<feature type="domain" description="F-box protein AT5G49610-like beta-propeller" evidence="1">
    <location>
        <begin position="1"/>
        <end position="263"/>
    </location>
</feature>
<dbReference type="Proteomes" id="UP000008810">
    <property type="component" value="Chromosome 3"/>
</dbReference>
<dbReference type="AlphaFoldDB" id="A0A2K2D0L1"/>
<dbReference type="PANTHER" id="PTHR33207">
    <property type="entry name" value="F-BOX DOMAIN CONTAINING PROTEIN-RELATED"/>
    <property type="match status" value="1"/>
</dbReference>
<keyword evidence="4" id="KW-1185">Reference proteome</keyword>
<dbReference type="InterPro" id="IPR056594">
    <property type="entry name" value="AT5G49610-like_b-prop"/>
</dbReference>
<reference evidence="2" key="2">
    <citation type="submission" date="2017-06" db="EMBL/GenBank/DDBJ databases">
        <title>WGS assembly of Brachypodium distachyon.</title>
        <authorList>
            <consortium name="The International Brachypodium Initiative"/>
            <person name="Lucas S."/>
            <person name="Harmon-Smith M."/>
            <person name="Lail K."/>
            <person name="Tice H."/>
            <person name="Grimwood J."/>
            <person name="Bruce D."/>
            <person name="Barry K."/>
            <person name="Shu S."/>
            <person name="Lindquist E."/>
            <person name="Wang M."/>
            <person name="Pitluck S."/>
            <person name="Vogel J.P."/>
            <person name="Garvin D.F."/>
            <person name="Mockler T.C."/>
            <person name="Schmutz J."/>
            <person name="Rokhsar D."/>
            <person name="Bevan M.W."/>
        </authorList>
    </citation>
    <scope>NUCLEOTIDE SEQUENCE</scope>
    <source>
        <strain evidence="2">Bd21</strain>
    </source>
</reference>
<dbReference type="EMBL" id="CM000882">
    <property type="protein sequence ID" value="PNT67820.1"/>
    <property type="molecule type" value="Genomic_DNA"/>
</dbReference>
<dbReference type="Pfam" id="PF23635">
    <property type="entry name" value="Beta-prop_AT5G49610-like"/>
    <property type="match status" value="1"/>
</dbReference>
<gene>
    <name evidence="2" type="ORF">BRADI_3g32441v3</name>
</gene>
<evidence type="ECO:0000313" key="3">
    <source>
        <dbReference type="EnsemblPlants" id="PNT67820"/>
    </source>
</evidence>
<reference evidence="3" key="3">
    <citation type="submission" date="2018-08" db="UniProtKB">
        <authorList>
            <consortium name="EnsemblPlants"/>
        </authorList>
    </citation>
    <scope>IDENTIFICATION</scope>
    <source>
        <strain evidence="3">cv. Bd21</strain>
    </source>
</reference>
<dbReference type="InParanoid" id="A0A2K2D0L1"/>
<accession>A0A2K2D0L1</accession>
<dbReference type="ExpressionAtlas" id="A0A2K2D0L1">
    <property type="expression patterns" value="baseline"/>
</dbReference>
<dbReference type="Gramene" id="PNT67820">
    <property type="protein sequence ID" value="PNT67820"/>
    <property type="gene ID" value="BRADI_3g32441v3"/>
</dbReference>
<evidence type="ECO:0000259" key="1">
    <source>
        <dbReference type="Pfam" id="PF23635"/>
    </source>
</evidence>
<evidence type="ECO:0000313" key="2">
    <source>
        <dbReference type="EMBL" id="PNT67820.1"/>
    </source>
</evidence>
<protein>
    <recommendedName>
        <fullName evidence="1">F-box protein AT5G49610-like beta-propeller domain-containing protein</fullName>
    </recommendedName>
</protein>
<organism evidence="2">
    <name type="scientific">Brachypodium distachyon</name>
    <name type="common">Purple false brome</name>
    <name type="synonym">Trachynia distachya</name>
    <dbReference type="NCBI Taxonomy" id="15368"/>
    <lineage>
        <taxon>Eukaryota</taxon>
        <taxon>Viridiplantae</taxon>
        <taxon>Streptophyta</taxon>
        <taxon>Embryophyta</taxon>
        <taxon>Tracheophyta</taxon>
        <taxon>Spermatophyta</taxon>
        <taxon>Magnoliopsida</taxon>
        <taxon>Liliopsida</taxon>
        <taxon>Poales</taxon>
        <taxon>Poaceae</taxon>
        <taxon>BOP clade</taxon>
        <taxon>Pooideae</taxon>
        <taxon>Stipodae</taxon>
        <taxon>Brachypodieae</taxon>
        <taxon>Brachypodium</taxon>
    </lineage>
</organism>
<evidence type="ECO:0000313" key="4">
    <source>
        <dbReference type="Proteomes" id="UP000008810"/>
    </source>
</evidence>
<name>A0A2K2D0L1_BRADI</name>